<gene>
    <name evidence="1" type="ORF">FBEOM_14122</name>
</gene>
<reference evidence="1" key="2">
    <citation type="submission" date="2020-02" db="EMBL/GenBank/DDBJ databases">
        <title>Identification and distribution of gene clusters putatively required for synthesis of sphingolipid metabolism inhibitors in phylogenetically diverse species of the filamentous fungus Fusarium.</title>
        <authorList>
            <person name="Kim H.-S."/>
            <person name="Busman M."/>
            <person name="Brown D.W."/>
            <person name="Divon H."/>
            <person name="Uhlig S."/>
            <person name="Proctor R.H."/>
        </authorList>
    </citation>
    <scope>NUCLEOTIDE SEQUENCE</scope>
    <source>
        <strain evidence="1">NRRL 25174</strain>
    </source>
</reference>
<dbReference type="AlphaFoldDB" id="A0A9P5A4C7"/>
<dbReference type="Gene3D" id="3.80.10.10">
    <property type="entry name" value="Ribonuclease Inhibitor"/>
    <property type="match status" value="1"/>
</dbReference>
<name>A0A9P5A4C7_9HYPO</name>
<organism evidence="1 2">
    <name type="scientific">Fusarium beomiforme</name>
    <dbReference type="NCBI Taxonomy" id="44412"/>
    <lineage>
        <taxon>Eukaryota</taxon>
        <taxon>Fungi</taxon>
        <taxon>Dikarya</taxon>
        <taxon>Ascomycota</taxon>
        <taxon>Pezizomycotina</taxon>
        <taxon>Sordariomycetes</taxon>
        <taxon>Hypocreomycetidae</taxon>
        <taxon>Hypocreales</taxon>
        <taxon>Nectriaceae</taxon>
        <taxon>Fusarium</taxon>
        <taxon>Fusarium burgessii species complex</taxon>
    </lineage>
</organism>
<comment type="caution">
    <text evidence="1">The sequence shown here is derived from an EMBL/GenBank/DDBJ whole genome shotgun (WGS) entry which is preliminary data.</text>
</comment>
<accession>A0A9P5A4C7</accession>
<dbReference type="InterPro" id="IPR032675">
    <property type="entry name" value="LRR_dom_sf"/>
</dbReference>
<evidence type="ECO:0008006" key="3">
    <source>
        <dbReference type="Google" id="ProtNLM"/>
    </source>
</evidence>
<protein>
    <recommendedName>
        <fullName evidence="3">F-box domain-containing protein</fullName>
    </recommendedName>
</protein>
<dbReference type="CDD" id="cd09917">
    <property type="entry name" value="F-box_SF"/>
    <property type="match status" value="1"/>
</dbReference>
<dbReference type="Proteomes" id="UP000730481">
    <property type="component" value="Unassembled WGS sequence"/>
</dbReference>
<evidence type="ECO:0000313" key="2">
    <source>
        <dbReference type="Proteomes" id="UP000730481"/>
    </source>
</evidence>
<sequence length="470" mass="53826">MSTCGVSSRASLLRLPLELQKHIISHLADSGSFTSTHALLLTCKHFYEIALPYSVQAYASHPGRHWADNPRSRNRTLQFLRLITITKAELASHVRELSLHAWTSAKRETDDTMRINEDEWPVYKGIIHSTFTSEHWNGTELRSKWIDGLNYGIEDASIALLLVACPNIKTLAYPEPEYPSMFLSVLYNAVMERRIDKMPSECLLANLRHVKQVPGEDPPIWIGFEMINSWPLLLSNITVYHGFRVTIPESSCITIDLFSKRSSNLETLALVESSCDARAFKSITRNCKALRTFQYTRHPYRSDGSSMTPRDIMDSLLQHADTLEQIYIDSVSVWSKYAWEPTPDWSYMGIRLRQLTRLKLLVVVVQVLTGLDNFTEEYDPDIFKTPPAPPFSECVPEQIEHLEIRSCSREDLPQLTSFTQVLRNKDRFPRLETLRFTFIDSCVTKAELDSLGVNRDGLTFEAGFNLNILF</sequence>
<dbReference type="EMBL" id="PVQB02001184">
    <property type="protein sequence ID" value="KAF4332085.1"/>
    <property type="molecule type" value="Genomic_DNA"/>
</dbReference>
<proteinExistence type="predicted"/>
<dbReference type="OrthoDB" id="2520703at2759"/>
<reference evidence="1" key="1">
    <citation type="journal article" date="2017" name="Mycologia">
        <title>Fusarium algeriense, sp. nov., a novel toxigenic crown rot pathogen of durum wheat from Algeria is nested in the Fusarium burgessii species complex.</title>
        <authorList>
            <person name="Laraba I."/>
            <person name="Keddad A."/>
            <person name="Boureghda H."/>
            <person name="Abdallah N."/>
            <person name="Vaughan M.M."/>
            <person name="Proctor R.H."/>
            <person name="Busman M."/>
            <person name="O'Donnell K."/>
        </authorList>
    </citation>
    <scope>NUCLEOTIDE SEQUENCE</scope>
    <source>
        <strain evidence="1">NRRL 25174</strain>
    </source>
</reference>
<keyword evidence="2" id="KW-1185">Reference proteome</keyword>
<evidence type="ECO:0000313" key="1">
    <source>
        <dbReference type="EMBL" id="KAF4332085.1"/>
    </source>
</evidence>